<evidence type="ECO:0000313" key="3">
    <source>
        <dbReference type="Proteomes" id="UP001652621"/>
    </source>
</evidence>
<dbReference type="AlphaFoldDB" id="A0A1I8N5L1"/>
<dbReference type="VEuPathDB" id="VectorBase:MDOMA2_000240"/>
<keyword evidence="1" id="KW-0732">Signal</keyword>
<dbReference type="VEuPathDB" id="VectorBase:MDOA011782"/>
<feature type="signal peptide" evidence="1">
    <location>
        <begin position="1"/>
        <end position="26"/>
    </location>
</feature>
<dbReference type="GeneID" id="101896019"/>
<evidence type="ECO:0000313" key="2">
    <source>
        <dbReference type="EnsemblMetazoa" id="MDOA011782-PA"/>
    </source>
</evidence>
<sequence length="185" mass="21617">MFKTKLNFLTISCVCLTFCIIQLAQSGVVKSPVISEDVKQDFEREARLETEEFLNAIFTAQIDFFNKLKQSLKPDTKRYKDIEVFVQRLEQAKEEKELEKKDVMYWETFQQFNKSPLLLNDAAETGMTDEAYQKALTDNGFKELLKNFFADVAVYFWKMAKASGKVVETTMDEYLEQMQSSKKLF</sequence>
<organism evidence="2">
    <name type="scientific">Musca domestica</name>
    <name type="common">House fly</name>
    <dbReference type="NCBI Taxonomy" id="7370"/>
    <lineage>
        <taxon>Eukaryota</taxon>
        <taxon>Metazoa</taxon>
        <taxon>Ecdysozoa</taxon>
        <taxon>Arthropoda</taxon>
        <taxon>Hexapoda</taxon>
        <taxon>Insecta</taxon>
        <taxon>Pterygota</taxon>
        <taxon>Neoptera</taxon>
        <taxon>Endopterygota</taxon>
        <taxon>Diptera</taxon>
        <taxon>Brachycera</taxon>
        <taxon>Muscomorpha</taxon>
        <taxon>Muscoidea</taxon>
        <taxon>Muscidae</taxon>
        <taxon>Musca</taxon>
    </lineage>
</organism>
<accession>A0A1I8N5L1</accession>
<reference evidence="4" key="2">
    <citation type="submission" date="2025-04" db="UniProtKB">
        <authorList>
            <consortium name="RefSeq"/>
        </authorList>
    </citation>
    <scope>IDENTIFICATION</scope>
    <source>
        <strain evidence="4">Aabys</strain>
    </source>
</reference>
<dbReference type="eggNOG" id="ENOG502T7FJ">
    <property type="taxonomic scope" value="Eukaryota"/>
</dbReference>
<proteinExistence type="predicted"/>
<protein>
    <submittedName>
        <fullName evidence="4">Uncharacterized protein LOC101896019</fullName>
    </submittedName>
</protein>
<dbReference type="Proteomes" id="UP001652621">
    <property type="component" value="Unplaced"/>
</dbReference>
<dbReference type="OrthoDB" id="7979796at2759"/>
<evidence type="ECO:0000313" key="4">
    <source>
        <dbReference type="RefSeq" id="XP_005184921.1"/>
    </source>
</evidence>
<gene>
    <name evidence="2" type="primary">101896019</name>
    <name evidence="4" type="synonym">LOC101896019</name>
</gene>
<dbReference type="EnsemblMetazoa" id="MDOA011782-RA">
    <property type="protein sequence ID" value="MDOA011782-PA"/>
    <property type="gene ID" value="MDOA011782"/>
</dbReference>
<feature type="chain" id="PRO_5044561264" evidence="1">
    <location>
        <begin position="27"/>
        <end position="185"/>
    </location>
</feature>
<dbReference type="KEGG" id="mde:101896019"/>
<name>A0A1I8N5L1_MUSDO</name>
<reference evidence="2" key="1">
    <citation type="submission" date="2020-05" db="UniProtKB">
        <authorList>
            <consortium name="EnsemblMetazoa"/>
        </authorList>
    </citation>
    <scope>IDENTIFICATION</scope>
    <source>
        <strain evidence="2">Aabys</strain>
    </source>
</reference>
<evidence type="ECO:0000256" key="1">
    <source>
        <dbReference type="SAM" id="SignalP"/>
    </source>
</evidence>
<keyword evidence="3" id="KW-1185">Reference proteome</keyword>
<dbReference type="RefSeq" id="XP_005184921.1">
    <property type="nucleotide sequence ID" value="XM_005184864.3"/>
</dbReference>